<organism evidence="2 3">
    <name type="scientific">Thermobifida alba</name>
    <name type="common">Thermomonospora alba</name>
    <dbReference type="NCBI Taxonomy" id="53522"/>
    <lineage>
        <taxon>Bacteria</taxon>
        <taxon>Bacillati</taxon>
        <taxon>Actinomycetota</taxon>
        <taxon>Actinomycetes</taxon>
        <taxon>Streptosporangiales</taxon>
        <taxon>Nocardiopsidaceae</taxon>
        <taxon>Thermobifida</taxon>
    </lineage>
</organism>
<evidence type="ECO:0000259" key="1">
    <source>
        <dbReference type="Pfam" id="PF04149"/>
    </source>
</evidence>
<dbReference type="RefSeq" id="WP_425265503.1">
    <property type="nucleotide sequence ID" value="NZ_BAABEB010000011.1"/>
</dbReference>
<dbReference type="Proteomes" id="UP000832041">
    <property type="component" value="Chromosome"/>
</dbReference>
<gene>
    <name evidence="2" type="ORF">FOF52_19040</name>
</gene>
<sequence length="63" mass="6927">MVLGRTWRKSSYSGPQGCVRVRLLDGERVEIGDTNNLDGLSLVVSGTAWECFLAVLKQEGSDR</sequence>
<protein>
    <submittedName>
        <fullName evidence="2">DUF397 domain-containing protein</fullName>
    </submittedName>
</protein>
<evidence type="ECO:0000313" key="3">
    <source>
        <dbReference type="Proteomes" id="UP000832041"/>
    </source>
</evidence>
<dbReference type="Pfam" id="PF04149">
    <property type="entry name" value="DUF397"/>
    <property type="match status" value="1"/>
</dbReference>
<accession>A0ABY4L5P2</accession>
<keyword evidence="3" id="KW-1185">Reference proteome</keyword>
<reference evidence="2 3" key="1">
    <citation type="submission" date="2020-04" db="EMBL/GenBank/DDBJ databases">
        <title>Thermobifida alba genome sequencing and assembly.</title>
        <authorList>
            <person name="Luzics S."/>
            <person name="Horvath B."/>
            <person name="Nagy I."/>
            <person name="Toth A."/>
            <person name="Nagy I."/>
            <person name="Kukolya J."/>
        </authorList>
    </citation>
    <scope>NUCLEOTIDE SEQUENCE [LARGE SCALE GENOMIC DNA]</scope>
    <source>
        <strain evidence="2 3">DSM 43795</strain>
    </source>
</reference>
<name>A0ABY4L5P2_THEAE</name>
<evidence type="ECO:0000313" key="2">
    <source>
        <dbReference type="EMBL" id="UPT22784.1"/>
    </source>
</evidence>
<dbReference type="EMBL" id="CP051627">
    <property type="protein sequence ID" value="UPT22784.1"/>
    <property type="molecule type" value="Genomic_DNA"/>
</dbReference>
<feature type="domain" description="DUF397" evidence="1">
    <location>
        <begin position="6"/>
        <end position="57"/>
    </location>
</feature>
<dbReference type="InterPro" id="IPR007278">
    <property type="entry name" value="DUF397"/>
</dbReference>
<proteinExistence type="predicted"/>